<accession>A0AAN9WAL0</accession>
<name>A0AAN9WAL0_9ORTH</name>
<evidence type="ECO:0000313" key="2">
    <source>
        <dbReference type="EMBL" id="KAK7869988.1"/>
    </source>
</evidence>
<dbReference type="AlphaFoldDB" id="A0AAN9WAL0"/>
<protein>
    <submittedName>
        <fullName evidence="2">Uncharacterized protein</fullName>
    </submittedName>
</protein>
<organism evidence="2 3">
    <name type="scientific">Gryllus longicercus</name>
    <dbReference type="NCBI Taxonomy" id="2509291"/>
    <lineage>
        <taxon>Eukaryota</taxon>
        <taxon>Metazoa</taxon>
        <taxon>Ecdysozoa</taxon>
        <taxon>Arthropoda</taxon>
        <taxon>Hexapoda</taxon>
        <taxon>Insecta</taxon>
        <taxon>Pterygota</taxon>
        <taxon>Neoptera</taxon>
        <taxon>Polyneoptera</taxon>
        <taxon>Orthoptera</taxon>
        <taxon>Ensifera</taxon>
        <taxon>Gryllidea</taxon>
        <taxon>Grylloidea</taxon>
        <taxon>Gryllidae</taxon>
        <taxon>Gryllinae</taxon>
        <taxon>Gryllus</taxon>
    </lineage>
</organism>
<dbReference type="EMBL" id="JAZDUA010000066">
    <property type="protein sequence ID" value="KAK7869988.1"/>
    <property type="molecule type" value="Genomic_DNA"/>
</dbReference>
<proteinExistence type="predicted"/>
<feature type="region of interest" description="Disordered" evidence="1">
    <location>
        <begin position="30"/>
        <end position="52"/>
    </location>
</feature>
<sequence length="102" mass="11596">MERGGCSAKCRGRVAADSFAGIDRLFSRRAASDAEGDSTFHTSPPHRASRPIRDPALHTAVELSWMPPLSWKKARSRREGARQWLNTHVKYIYDTAGWFLYF</sequence>
<evidence type="ECO:0000313" key="3">
    <source>
        <dbReference type="Proteomes" id="UP001378592"/>
    </source>
</evidence>
<comment type="caution">
    <text evidence="2">The sequence shown here is derived from an EMBL/GenBank/DDBJ whole genome shotgun (WGS) entry which is preliminary data.</text>
</comment>
<keyword evidence="3" id="KW-1185">Reference proteome</keyword>
<dbReference type="Proteomes" id="UP001378592">
    <property type="component" value="Unassembled WGS sequence"/>
</dbReference>
<reference evidence="2 3" key="1">
    <citation type="submission" date="2024-03" db="EMBL/GenBank/DDBJ databases">
        <title>The genome assembly and annotation of the cricket Gryllus longicercus Weissman &amp; Gray.</title>
        <authorList>
            <person name="Szrajer S."/>
            <person name="Gray D."/>
            <person name="Ylla G."/>
        </authorList>
    </citation>
    <scope>NUCLEOTIDE SEQUENCE [LARGE SCALE GENOMIC DNA]</scope>
    <source>
        <strain evidence="2">DAG 2021-001</strain>
        <tissue evidence="2">Whole body minus gut</tissue>
    </source>
</reference>
<gene>
    <name evidence="2" type="ORF">R5R35_013755</name>
</gene>
<evidence type="ECO:0000256" key="1">
    <source>
        <dbReference type="SAM" id="MobiDB-lite"/>
    </source>
</evidence>